<keyword evidence="3" id="KW-1185">Reference proteome</keyword>
<dbReference type="EMBL" id="MPRK01000256">
    <property type="protein sequence ID" value="OOZ37929.1"/>
    <property type="molecule type" value="Genomic_DNA"/>
</dbReference>
<gene>
    <name evidence="2" type="ORF">BOW52_09900</name>
</gene>
<sequence length="66" mass="7326">MIRDLKAIKVREAFQETRVSLVSAVFPGQLVVVQALVMVLKVLKGLQDSRDLKEIGENKESVASED</sequence>
<dbReference type="Proteomes" id="UP000190198">
    <property type="component" value="Unassembled WGS sequence"/>
</dbReference>
<feature type="transmembrane region" description="Helical" evidence="1">
    <location>
        <begin position="21"/>
        <end position="43"/>
    </location>
</feature>
<keyword evidence="1" id="KW-0812">Transmembrane</keyword>
<name>A0A1T2KYK2_9GAMM</name>
<accession>A0A1T2KYK2</accession>
<evidence type="ECO:0000256" key="1">
    <source>
        <dbReference type="SAM" id="Phobius"/>
    </source>
</evidence>
<organism evidence="2 3">
    <name type="scientific">Solemya elarraichensis gill symbiont</name>
    <dbReference type="NCBI Taxonomy" id="1918949"/>
    <lineage>
        <taxon>Bacteria</taxon>
        <taxon>Pseudomonadati</taxon>
        <taxon>Pseudomonadota</taxon>
        <taxon>Gammaproteobacteria</taxon>
        <taxon>sulfur-oxidizing symbionts</taxon>
    </lineage>
</organism>
<dbReference type="AlphaFoldDB" id="A0A1T2KYK2"/>
<reference evidence="2 3" key="1">
    <citation type="submission" date="2016-11" db="EMBL/GenBank/DDBJ databases">
        <title>Mixed transmission modes and dynamic genome evolution in an obligate animal-bacterial symbiosis.</title>
        <authorList>
            <person name="Russell S.L."/>
            <person name="Corbett-Detig R.B."/>
            <person name="Cavanaugh C.M."/>
        </authorList>
    </citation>
    <scope>NUCLEOTIDE SEQUENCE [LARGE SCALE GENOMIC DNA]</scope>
    <source>
        <strain evidence="2">Sp-SM6</strain>
    </source>
</reference>
<keyword evidence="1" id="KW-0472">Membrane</keyword>
<evidence type="ECO:0000313" key="2">
    <source>
        <dbReference type="EMBL" id="OOZ37929.1"/>
    </source>
</evidence>
<protein>
    <submittedName>
        <fullName evidence="2">Uncharacterized protein</fullName>
    </submittedName>
</protein>
<proteinExistence type="predicted"/>
<evidence type="ECO:0000313" key="3">
    <source>
        <dbReference type="Proteomes" id="UP000190198"/>
    </source>
</evidence>
<comment type="caution">
    <text evidence="2">The sequence shown here is derived from an EMBL/GenBank/DDBJ whole genome shotgun (WGS) entry which is preliminary data.</text>
</comment>
<keyword evidence="1" id="KW-1133">Transmembrane helix</keyword>